<proteinExistence type="predicted"/>
<evidence type="ECO:0000313" key="2">
    <source>
        <dbReference type="EMBL" id="EGT35887.1"/>
    </source>
</evidence>
<reference evidence="3" key="1">
    <citation type="submission" date="2011-07" db="EMBL/GenBank/DDBJ databases">
        <authorList>
            <consortium name="Caenorhabditis brenneri Sequencing and Analysis Consortium"/>
            <person name="Wilson R.K."/>
        </authorList>
    </citation>
    <scope>NUCLEOTIDE SEQUENCE [LARGE SCALE GENOMIC DNA]</scope>
    <source>
        <strain evidence="3">PB2801</strain>
    </source>
</reference>
<accession>G0NQS1</accession>
<gene>
    <name evidence="2" type="ORF">CAEBREN_09494</name>
</gene>
<organism evidence="3">
    <name type="scientific">Caenorhabditis brenneri</name>
    <name type="common">Nematode worm</name>
    <dbReference type="NCBI Taxonomy" id="135651"/>
    <lineage>
        <taxon>Eukaryota</taxon>
        <taxon>Metazoa</taxon>
        <taxon>Ecdysozoa</taxon>
        <taxon>Nematoda</taxon>
        <taxon>Chromadorea</taxon>
        <taxon>Rhabditida</taxon>
        <taxon>Rhabditina</taxon>
        <taxon>Rhabditomorpha</taxon>
        <taxon>Rhabditoidea</taxon>
        <taxon>Rhabditidae</taxon>
        <taxon>Peloderinae</taxon>
        <taxon>Caenorhabditis</taxon>
    </lineage>
</organism>
<evidence type="ECO:0000313" key="3">
    <source>
        <dbReference type="Proteomes" id="UP000008068"/>
    </source>
</evidence>
<dbReference type="InParanoid" id="G0NQS1"/>
<dbReference type="EMBL" id="GL379927">
    <property type="protein sequence ID" value="EGT35887.1"/>
    <property type="molecule type" value="Genomic_DNA"/>
</dbReference>
<keyword evidence="3" id="KW-1185">Reference proteome</keyword>
<feature type="domain" description="DUF38" evidence="1">
    <location>
        <begin position="43"/>
        <end position="171"/>
    </location>
</feature>
<protein>
    <recommendedName>
        <fullName evidence="1">DUF38 domain-containing protein</fullName>
    </recommendedName>
</protein>
<evidence type="ECO:0000259" key="1">
    <source>
        <dbReference type="Pfam" id="PF01827"/>
    </source>
</evidence>
<dbReference type="HOGENOM" id="CLU_1225720_0_0_1"/>
<dbReference type="InterPro" id="IPR002900">
    <property type="entry name" value="DUF38/FTH_CAE_spp"/>
</dbReference>
<dbReference type="Pfam" id="PF01827">
    <property type="entry name" value="FTH"/>
    <property type="match status" value="1"/>
</dbReference>
<name>G0NQS1_CAEBE</name>
<dbReference type="PANTHER" id="PTHR23014:SF1">
    <property type="entry name" value="DUF38 DOMAIN-CONTAINING PROTEIN-RELATED"/>
    <property type="match status" value="1"/>
</dbReference>
<dbReference type="AlphaFoldDB" id="G0NQS1"/>
<sequence length="226" mass="27001">MPTFLDFDEVVMGEILENVGFEEIFQKSKLAVFQIQNLTFRTTIFRKLRPLKVENFSVESLEILEILECLDPKILKVLSISGRNNEENDCEKMKIWDDFLKKFENLEELFIENFWILDSIKKFSNLKKVNLVLDSVNCMDLMEFKEAALRSPTFNHAHFHYRTFEDRSQLSAIFGVQFSERKREKYCHFRCLNDPKVLIICVNSLKNYIYFSLIEDFWLDEDVLIY</sequence>
<dbReference type="Proteomes" id="UP000008068">
    <property type="component" value="Unassembled WGS sequence"/>
</dbReference>
<dbReference type="PANTHER" id="PTHR23014">
    <property type="entry name" value="F-BOX A PROTEIN"/>
    <property type="match status" value="1"/>
</dbReference>